<dbReference type="EMBL" id="ML220173">
    <property type="protein sequence ID" value="TGZ76567.1"/>
    <property type="molecule type" value="Genomic_DNA"/>
</dbReference>
<reference evidence="2 3" key="1">
    <citation type="submission" date="2019-04" db="EMBL/GenBank/DDBJ databases">
        <title>Comparative genomics and transcriptomics to analyze fruiting body development in filamentous ascomycetes.</title>
        <authorList>
            <consortium name="DOE Joint Genome Institute"/>
            <person name="Lutkenhaus R."/>
            <person name="Traeger S."/>
            <person name="Breuer J."/>
            <person name="Kuo A."/>
            <person name="Lipzen A."/>
            <person name="Pangilinan J."/>
            <person name="Dilworth D."/>
            <person name="Sandor L."/>
            <person name="Poggeler S."/>
            <person name="Barry K."/>
            <person name="Grigoriev I.V."/>
            <person name="Nowrousian M."/>
        </authorList>
    </citation>
    <scope>NUCLEOTIDE SEQUENCE [LARGE SCALE GENOMIC DNA]</scope>
    <source>
        <strain evidence="2 3">CBS 389.68</strain>
    </source>
</reference>
<gene>
    <name evidence="2" type="ORF">EX30DRAFT_375381</name>
</gene>
<organism evidence="2 3">
    <name type="scientific">Ascodesmis nigricans</name>
    <dbReference type="NCBI Taxonomy" id="341454"/>
    <lineage>
        <taxon>Eukaryota</taxon>
        <taxon>Fungi</taxon>
        <taxon>Dikarya</taxon>
        <taxon>Ascomycota</taxon>
        <taxon>Pezizomycotina</taxon>
        <taxon>Pezizomycetes</taxon>
        <taxon>Pezizales</taxon>
        <taxon>Ascodesmidaceae</taxon>
        <taxon>Ascodesmis</taxon>
    </lineage>
</organism>
<protein>
    <submittedName>
        <fullName evidence="2">Uncharacterized protein</fullName>
    </submittedName>
</protein>
<evidence type="ECO:0000256" key="1">
    <source>
        <dbReference type="SAM" id="MobiDB-lite"/>
    </source>
</evidence>
<sequence length="61" mass="6447">MPKITGRTIMAPAAAATMALLLFTYTRKSIAAARDTDASPSLKGVKQYGAGEERKEESCGN</sequence>
<dbReference type="Proteomes" id="UP000298138">
    <property type="component" value="Unassembled WGS sequence"/>
</dbReference>
<evidence type="ECO:0000313" key="2">
    <source>
        <dbReference type="EMBL" id="TGZ76567.1"/>
    </source>
</evidence>
<dbReference type="InParanoid" id="A0A4S2MQG5"/>
<accession>A0A4S2MQG5</accession>
<name>A0A4S2MQG5_9PEZI</name>
<feature type="compositionally biased region" description="Basic and acidic residues" evidence="1">
    <location>
        <begin position="51"/>
        <end position="61"/>
    </location>
</feature>
<dbReference type="AlphaFoldDB" id="A0A4S2MQG5"/>
<keyword evidence="3" id="KW-1185">Reference proteome</keyword>
<proteinExistence type="predicted"/>
<feature type="region of interest" description="Disordered" evidence="1">
    <location>
        <begin position="35"/>
        <end position="61"/>
    </location>
</feature>
<evidence type="ECO:0000313" key="3">
    <source>
        <dbReference type="Proteomes" id="UP000298138"/>
    </source>
</evidence>